<dbReference type="AlphaFoldDB" id="A0AAV4WSG9"/>
<keyword evidence="2" id="KW-0812">Transmembrane</keyword>
<gene>
    <name evidence="3" type="ORF">CDAR_168981</name>
</gene>
<feature type="region of interest" description="Disordered" evidence="1">
    <location>
        <begin position="11"/>
        <end position="33"/>
    </location>
</feature>
<keyword evidence="2" id="KW-1133">Transmembrane helix</keyword>
<reference evidence="3 4" key="1">
    <citation type="submission" date="2021-06" db="EMBL/GenBank/DDBJ databases">
        <title>Caerostris darwini draft genome.</title>
        <authorList>
            <person name="Kono N."/>
            <person name="Arakawa K."/>
        </authorList>
    </citation>
    <scope>NUCLEOTIDE SEQUENCE [LARGE SCALE GENOMIC DNA]</scope>
</reference>
<evidence type="ECO:0000313" key="4">
    <source>
        <dbReference type="Proteomes" id="UP001054837"/>
    </source>
</evidence>
<evidence type="ECO:0000256" key="2">
    <source>
        <dbReference type="SAM" id="Phobius"/>
    </source>
</evidence>
<organism evidence="3 4">
    <name type="scientific">Caerostris darwini</name>
    <dbReference type="NCBI Taxonomy" id="1538125"/>
    <lineage>
        <taxon>Eukaryota</taxon>
        <taxon>Metazoa</taxon>
        <taxon>Ecdysozoa</taxon>
        <taxon>Arthropoda</taxon>
        <taxon>Chelicerata</taxon>
        <taxon>Arachnida</taxon>
        <taxon>Araneae</taxon>
        <taxon>Araneomorphae</taxon>
        <taxon>Entelegynae</taxon>
        <taxon>Araneoidea</taxon>
        <taxon>Araneidae</taxon>
        <taxon>Caerostris</taxon>
    </lineage>
</organism>
<dbReference type="Proteomes" id="UP001054837">
    <property type="component" value="Unassembled WGS sequence"/>
</dbReference>
<dbReference type="EMBL" id="BPLQ01014939">
    <property type="protein sequence ID" value="GIY84570.1"/>
    <property type="molecule type" value="Genomic_DNA"/>
</dbReference>
<evidence type="ECO:0000313" key="3">
    <source>
        <dbReference type="EMBL" id="GIY84570.1"/>
    </source>
</evidence>
<accession>A0AAV4WSG9</accession>
<keyword evidence="2" id="KW-0472">Membrane</keyword>
<proteinExistence type="predicted"/>
<name>A0AAV4WSG9_9ARAC</name>
<keyword evidence="4" id="KW-1185">Reference proteome</keyword>
<comment type="caution">
    <text evidence="3">The sequence shown here is derived from an EMBL/GenBank/DDBJ whole genome shotgun (WGS) entry which is preliminary data.</text>
</comment>
<protein>
    <submittedName>
        <fullName evidence="3">Uncharacterized protein</fullName>
    </submittedName>
</protein>
<evidence type="ECO:0000256" key="1">
    <source>
        <dbReference type="SAM" id="MobiDB-lite"/>
    </source>
</evidence>
<sequence length="135" mass="14703">MILILTVYPGPCQRHGRGEGSSPTPNKPPHSPPPDMVFRLNLGALLFLFNLLSNSLLSAAVVASVILFSLSLLMDQTAARISRSFRSSIAYIGGRMFSYFLPAPPHPPSLSPTLPALRFTATITPYVFFGKQCKK</sequence>
<feature type="transmembrane region" description="Helical" evidence="2">
    <location>
        <begin position="44"/>
        <end position="73"/>
    </location>
</feature>